<organism evidence="1 2">
    <name type="scientific">Alteribacter keqinensis</name>
    <dbReference type="NCBI Taxonomy" id="2483800"/>
    <lineage>
        <taxon>Bacteria</taxon>
        <taxon>Bacillati</taxon>
        <taxon>Bacillota</taxon>
        <taxon>Bacilli</taxon>
        <taxon>Bacillales</taxon>
        <taxon>Bacillaceae</taxon>
        <taxon>Alteribacter</taxon>
    </lineage>
</organism>
<dbReference type="EMBL" id="RHIB01000001">
    <property type="protein sequence ID" value="RNA68796.1"/>
    <property type="molecule type" value="Genomic_DNA"/>
</dbReference>
<gene>
    <name evidence="1" type="ORF">EBO34_02190</name>
</gene>
<reference evidence="1 2" key="1">
    <citation type="submission" date="2018-10" db="EMBL/GenBank/DDBJ databases">
        <title>Bacillus Keqinensis sp. nov., a moderately halophilic bacterium isolated from a saline-alkaline lake.</title>
        <authorList>
            <person name="Wang H."/>
        </authorList>
    </citation>
    <scope>NUCLEOTIDE SEQUENCE [LARGE SCALE GENOMIC DNA]</scope>
    <source>
        <strain evidence="1 2">KQ-3</strain>
    </source>
</reference>
<proteinExistence type="predicted"/>
<protein>
    <submittedName>
        <fullName evidence="1">Uncharacterized protein</fullName>
    </submittedName>
</protein>
<keyword evidence="2" id="KW-1185">Reference proteome</keyword>
<dbReference type="AlphaFoldDB" id="A0A3M7TT49"/>
<dbReference type="Proteomes" id="UP000278746">
    <property type="component" value="Unassembled WGS sequence"/>
</dbReference>
<accession>A0A3M7TT49</accession>
<name>A0A3M7TT49_9BACI</name>
<dbReference type="RefSeq" id="WP_122896321.1">
    <property type="nucleotide sequence ID" value="NZ_RHIB01000001.1"/>
</dbReference>
<comment type="caution">
    <text evidence="1">The sequence shown here is derived from an EMBL/GenBank/DDBJ whole genome shotgun (WGS) entry which is preliminary data.</text>
</comment>
<sequence>MFSTTYGDFDGDSWESFCKKGLNMKHDDYQHVPATEGDMGIEGYTRDGTVFQCYCPDDNTTTDDLYTKQRNKINKDLNKLVKYEKDIKKHLKGITIKKWILLTPEYRDKKILKYAAQKCKEFRELNLDYLDKEFDIFVKDIDFFSAEISIILEITKSKINIKETELTEDLTTKSYPDIEEIQNLKSKVEKTLHFKDPNKIDKALTQQIDLYIKSYLTGVSIISEFERISPHLYEKFIAVIDDFELYVQEQGIYSEDNRKYFLDIKSELTELLLSEFASPMDRVMIQKLSRYTISDWLMRCPLDFYN</sequence>
<dbReference type="OrthoDB" id="2962756at2"/>
<evidence type="ECO:0000313" key="1">
    <source>
        <dbReference type="EMBL" id="RNA68796.1"/>
    </source>
</evidence>
<evidence type="ECO:0000313" key="2">
    <source>
        <dbReference type="Proteomes" id="UP000278746"/>
    </source>
</evidence>